<evidence type="ECO:0000256" key="1">
    <source>
        <dbReference type="SAM" id="SignalP"/>
    </source>
</evidence>
<dbReference type="InterPro" id="IPR050361">
    <property type="entry name" value="MPP/UQCRC_Complex"/>
</dbReference>
<dbReference type="GO" id="GO:0046872">
    <property type="term" value="F:metal ion binding"/>
    <property type="evidence" value="ECO:0007669"/>
    <property type="project" value="InterPro"/>
</dbReference>
<dbReference type="InterPro" id="IPR011765">
    <property type="entry name" value="Pept_M16_N"/>
</dbReference>
<dbReference type="Pfam" id="PF05193">
    <property type="entry name" value="Peptidase_M16_C"/>
    <property type="match status" value="1"/>
</dbReference>
<comment type="caution">
    <text evidence="4">The sequence shown here is derived from an EMBL/GenBank/DDBJ whole genome shotgun (WGS) entry which is preliminary data.</text>
</comment>
<dbReference type="Gene3D" id="3.30.830.10">
    <property type="entry name" value="Metalloenzyme, LuxS/M16 peptidase-like"/>
    <property type="match status" value="2"/>
</dbReference>
<name>A0A0B1ZWD6_9SPHN</name>
<dbReference type="SUPFAM" id="SSF63411">
    <property type="entry name" value="LuxS/MPP-like metallohydrolase"/>
    <property type="match status" value="2"/>
</dbReference>
<evidence type="ECO:0000313" key="5">
    <source>
        <dbReference type="Proteomes" id="UP000031057"/>
    </source>
</evidence>
<dbReference type="Pfam" id="PF00675">
    <property type="entry name" value="Peptidase_M16"/>
    <property type="match status" value="1"/>
</dbReference>
<reference evidence="4 5" key="1">
    <citation type="submission" date="2014-10" db="EMBL/GenBank/DDBJ databases">
        <title>Genome sequence of Novosphingobium malaysiense MUSC 273(T).</title>
        <authorList>
            <person name="Lee L.-H."/>
        </authorList>
    </citation>
    <scope>NUCLEOTIDE SEQUENCE [LARGE SCALE GENOMIC DNA]</scope>
    <source>
        <strain evidence="4 5">MUSC 273</strain>
    </source>
</reference>
<dbReference type="OrthoDB" id="9811314at2"/>
<evidence type="ECO:0000313" key="4">
    <source>
        <dbReference type="EMBL" id="KHK93467.1"/>
    </source>
</evidence>
<dbReference type="Proteomes" id="UP000031057">
    <property type="component" value="Unassembled WGS sequence"/>
</dbReference>
<sequence length="466" mass="49322">MRMILTFAATTAALALGIASVPGAVIAKEVPPAPSAPRPFTLPQMTTYTLDNGMKVTLIPYGNVPKVNILAAVQTGNIDDDGNVWLADLTGALMQKGAAGMDASQMAEAAAGMGGNLSLSTGLNLTTANMDVLSEDAPQAIGLIADLLQRPDLEVDQLEKVRADLLRNVAVAKSTPESIASEAFQGAIYPDHPYGRVFPTQEQLAGYTLDQVKAFHAQNFGAARTHIYVVGQYDEAGVREAIAKAFGDWKSGAAATSLPAPVNAAPKVVLIDRPGAPQSQVIIGKRVDKPGGDVAFKAMNTLLGGYFSSRITRNIREDKGYTYSPHGVLSDRVEGAHWLEEAAVTAESTGPAITEIYKEVRRMRDEPPTAGEVQGIKNYMNGTFVIGLASRGGMAGSLATYDLLGLGADYMNSYVGKVSALTASDLQNVAKQELPTDRMSVVVVGPLESVRPQLERVPEIAEELPE</sequence>
<feature type="domain" description="Peptidase M16 C-terminal" evidence="3">
    <location>
        <begin position="208"/>
        <end position="378"/>
    </location>
</feature>
<evidence type="ECO:0000259" key="2">
    <source>
        <dbReference type="Pfam" id="PF00675"/>
    </source>
</evidence>
<feature type="domain" description="Peptidase M16 N-terminal" evidence="2">
    <location>
        <begin position="67"/>
        <end position="196"/>
    </location>
</feature>
<organism evidence="4 5">
    <name type="scientific">Novosphingobium malaysiense</name>
    <dbReference type="NCBI Taxonomy" id="1348853"/>
    <lineage>
        <taxon>Bacteria</taxon>
        <taxon>Pseudomonadati</taxon>
        <taxon>Pseudomonadota</taxon>
        <taxon>Alphaproteobacteria</taxon>
        <taxon>Sphingomonadales</taxon>
        <taxon>Sphingomonadaceae</taxon>
        <taxon>Novosphingobium</taxon>
    </lineage>
</organism>
<proteinExistence type="predicted"/>
<dbReference type="PANTHER" id="PTHR11851:SF224">
    <property type="entry name" value="PROCESSING PROTEASE"/>
    <property type="match status" value="1"/>
</dbReference>
<dbReference type="InterPro" id="IPR011249">
    <property type="entry name" value="Metalloenz_LuxS/M16"/>
</dbReference>
<gene>
    <name evidence="4" type="ORF">LK12_04170</name>
</gene>
<keyword evidence="5" id="KW-1185">Reference proteome</keyword>
<evidence type="ECO:0000259" key="3">
    <source>
        <dbReference type="Pfam" id="PF05193"/>
    </source>
</evidence>
<accession>A0A0B1ZWD6</accession>
<feature type="signal peptide" evidence="1">
    <location>
        <begin position="1"/>
        <end position="27"/>
    </location>
</feature>
<dbReference type="RefSeq" id="WP_039279637.1">
    <property type="nucleotide sequence ID" value="NZ_JTDI01000001.1"/>
</dbReference>
<dbReference type="STRING" id="1348853.LK12_04170"/>
<dbReference type="PANTHER" id="PTHR11851">
    <property type="entry name" value="METALLOPROTEASE"/>
    <property type="match status" value="1"/>
</dbReference>
<keyword evidence="1" id="KW-0732">Signal</keyword>
<feature type="chain" id="PRO_5002085024" evidence="1">
    <location>
        <begin position="28"/>
        <end position="466"/>
    </location>
</feature>
<dbReference type="EMBL" id="JTDI01000001">
    <property type="protein sequence ID" value="KHK93467.1"/>
    <property type="molecule type" value="Genomic_DNA"/>
</dbReference>
<dbReference type="InterPro" id="IPR007863">
    <property type="entry name" value="Peptidase_M16_C"/>
</dbReference>
<protein>
    <submittedName>
        <fullName evidence="4">Peptidase M16</fullName>
    </submittedName>
</protein>
<dbReference type="AlphaFoldDB" id="A0A0B1ZWD6"/>